<dbReference type="EMBL" id="UOEH01000482">
    <property type="protein sequence ID" value="VAW05711.1"/>
    <property type="molecule type" value="Genomic_DNA"/>
</dbReference>
<dbReference type="Gene3D" id="3.40.50.150">
    <property type="entry name" value="Vaccinia Virus protein VP39"/>
    <property type="match status" value="1"/>
</dbReference>
<dbReference type="CDD" id="cd02440">
    <property type="entry name" value="AdoMet_MTases"/>
    <property type="match status" value="1"/>
</dbReference>
<feature type="domain" description="Methyltransferase" evidence="1">
    <location>
        <begin position="57"/>
        <end position="181"/>
    </location>
</feature>
<protein>
    <recommendedName>
        <fullName evidence="1">Methyltransferase domain-containing protein</fullName>
    </recommendedName>
</protein>
<reference evidence="2" key="1">
    <citation type="submission" date="2018-06" db="EMBL/GenBank/DDBJ databases">
        <authorList>
            <person name="Zhirakovskaya E."/>
        </authorList>
    </citation>
    <scope>NUCLEOTIDE SEQUENCE</scope>
</reference>
<accession>A0A3B0SHL1</accession>
<gene>
    <name evidence="2" type="ORF">MNBD_ALPHA05-2043</name>
</gene>
<evidence type="ECO:0000259" key="1">
    <source>
        <dbReference type="Pfam" id="PF13847"/>
    </source>
</evidence>
<dbReference type="SUPFAM" id="SSF53335">
    <property type="entry name" value="S-adenosyl-L-methionine-dependent methyltransferases"/>
    <property type="match status" value="1"/>
</dbReference>
<dbReference type="InterPro" id="IPR025714">
    <property type="entry name" value="Methyltranfer_dom"/>
</dbReference>
<name>A0A3B0SHL1_9ZZZZ</name>
<dbReference type="InterPro" id="IPR029063">
    <property type="entry name" value="SAM-dependent_MTases_sf"/>
</dbReference>
<organism evidence="2">
    <name type="scientific">hydrothermal vent metagenome</name>
    <dbReference type="NCBI Taxonomy" id="652676"/>
    <lineage>
        <taxon>unclassified sequences</taxon>
        <taxon>metagenomes</taxon>
        <taxon>ecological metagenomes</taxon>
    </lineage>
</organism>
<proteinExistence type="predicted"/>
<evidence type="ECO:0000313" key="2">
    <source>
        <dbReference type="EMBL" id="VAW05711.1"/>
    </source>
</evidence>
<dbReference type="AlphaFoldDB" id="A0A3B0SHL1"/>
<dbReference type="Pfam" id="PF13847">
    <property type="entry name" value="Methyltransf_31"/>
    <property type="match status" value="1"/>
</dbReference>
<sequence>MKPLISIAASACMLSTAFAGDIPANIQAGIDNSLRTEENRARDEDRKPGEVLAFYGIKEGMTVVDVASGGGYFSEILSGAVGPEGQVHAQNRAGPRINDRIDALNEHYAKFGNVTLDITEPGAALPYADNSVDVVLLSLIIHHLHYSEETGEAMPARSAEYYADIKRILKPGGVFAVIEHKAADGSSRAESAGWHRIPEATMKADVTSAGFVFDGSAEKIHMNPEDDMKNFWGDTGLRGKTTRLVHRYVKPAK</sequence>